<dbReference type="Proteomes" id="UP000184604">
    <property type="component" value="Chromosome"/>
</dbReference>
<dbReference type="AlphaFoldDB" id="A0A1L5F5J3"/>
<dbReference type="SFLD" id="SFLDF00562">
    <property type="entry name" value="HemN-like__clustered_with_heat"/>
    <property type="match status" value="1"/>
</dbReference>
<keyword evidence="5 9" id="KW-0479">Metal-binding</keyword>
<keyword evidence="9" id="KW-0004">4Fe-4S</keyword>
<dbReference type="NCBIfam" id="TIGR00539">
    <property type="entry name" value="hemN_rel"/>
    <property type="match status" value="1"/>
</dbReference>
<dbReference type="EMBL" id="CP018335">
    <property type="protein sequence ID" value="APM38278.1"/>
    <property type="molecule type" value="Genomic_DNA"/>
</dbReference>
<keyword evidence="6 9" id="KW-0408">Iron</keyword>
<dbReference type="InterPro" id="IPR058240">
    <property type="entry name" value="rSAM_sf"/>
</dbReference>
<dbReference type="GO" id="GO:0006779">
    <property type="term" value="P:porphyrin-containing compound biosynthetic process"/>
    <property type="evidence" value="ECO:0007669"/>
    <property type="project" value="InterPro"/>
</dbReference>
<dbReference type="InterPro" id="IPR007197">
    <property type="entry name" value="rSAM"/>
</dbReference>
<gene>
    <name evidence="11" type="ORF">BS101_05750</name>
</gene>
<protein>
    <recommendedName>
        <fullName evidence="2 9">Heme chaperone HemW</fullName>
    </recommendedName>
</protein>
<keyword evidence="4 9" id="KW-0949">S-adenosyl-L-methionine</keyword>
<evidence type="ECO:0000256" key="5">
    <source>
        <dbReference type="ARBA" id="ARBA00022723"/>
    </source>
</evidence>
<dbReference type="SMART" id="SM00729">
    <property type="entry name" value="Elp3"/>
    <property type="match status" value="1"/>
</dbReference>
<dbReference type="GO" id="GO:0051539">
    <property type="term" value="F:4 iron, 4 sulfur cluster binding"/>
    <property type="evidence" value="ECO:0007669"/>
    <property type="project" value="UniProtKB-UniRule"/>
</dbReference>
<dbReference type="Pfam" id="PF04055">
    <property type="entry name" value="Radical_SAM"/>
    <property type="match status" value="1"/>
</dbReference>
<keyword evidence="3 9" id="KW-0349">Heme</keyword>
<sequence>MYDNKEVNYSNPLSLYIHIPFCKKKCFYCDFPSYSGKENLMMDYSKVLAKDIETIGNREINTIFIGGGTPTYLSLDAWYNIYKSIQKLNTTENLEFTVEGNPGTFTKEKLIFLRNMGVNRLSIGLQAWQNNMLKNLGRVHTLEDFLEGYKMARSLGFSNINVDLIFGLPGQTLEIWRDCLENVVGISPEHISCYSLIVEKGTPFYNLYGENKLNLPSEEEERAMYDFTLKFLLKKCYKQYEISNFCRKGNMCRHNLVYWDLNQYIGCGAGAHSYVGGYRYRNTENIEQYILEGNRGNFLKLDRHKNSIYNDMEEFMFMGLRKVNGISISDFNNRFSKNIYSVYGNIITKYINNKMLILRDDRLYLSRRGIEVSNSIMCEFIFN</sequence>
<dbReference type="SFLD" id="SFLDF00288">
    <property type="entry name" value="HemN-like__clustered_with_nucl"/>
    <property type="match status" value="1"/>
</dbReference>
<dbReference type="GO" id="GO:0005737">
    <property type="term" value="C:cytoplasm"/>
    <property type="evidence" value="ECO:0007669"/>
    <property type="project" value="UniProtKB-SubCell"/>
</dbReference>
<dbReference type="SFLD" id="SFLDG01082">
    <property type="entry name" value="B12-binding_domain_containing"/>
    <property type="match status" value="1"/>
</dbReference>
<keyword evidence="8 9" id="KW-0143">Chaperone</keyword>
<dbReference type="RefSeq" id="WP_073537955.1">
    <property type="nucleotide sequence ID" value="NZ_CP018335.1"/>
</dbReference>
<evidence type="ECO:0000259" key="10">
    <source>
        <dbReference type="PROSITE" id="PS51918"/>
    </source>
</evidence>
<dbReference type="PANTHER" id="PTHR13932">
    <property type="entry name" value="COPROPORPHYRINIGEN III OXIDASE"/>
    <property type="match status" value="1"/>
</dbReference>
<evidence type="ECO:0000256" key="2">
    <source>
        <dbReference type="ARBA" id="ARBA00017228"/>
    </source>
</evidence>
<comment type="subcellular location">
    <subcellularLocation>
        <location evidence="9">Cytoplasm</location>
    </subcellularLocation>
</comment>
<keyword evidence="7 9" id="KW-0411">Iron-sulfur</keyword>
<dbReference type="PROSITE" id="PS51918">
    <property type="entry name" value="RADICAL_SAM"/>
    <property type="match status" value="1"/>
</dbReference>
<evidence type="ECO:0000313" key="11">
    <source>
        <dbReference type="EMBL" id="APM38278.1"/>
    </source>
</evidence>
<dbReference type="SFLD" id="SFLDS00029">
    <property type="entry name" value="Radical_SAM"/>
    <property type="match status" value="1"/>
</dbReference>
<accession>A0A1L5F5J3</accession>
<dbReference type="SFLD" id="SFLDG01065">
    <property type="entry name" value="anaerobic_coproporphyrinogen-I"/>
    <property type="match status" value="1"/>
</dbReference>
<dbReference type="InterPro" id="IPR034505">
    <property type="entry name" value="Coproporphyrinogen-III_oxidase"/>
</dbReference>
<proteinExistence type="inferred from homology"/>
<feature type="domain" description="Radical SAM core" evidence="10">
    <location>
        <begin position="7"/>
        <end position="241"/>
    </location>
</feature>
<evidence type="ECO:0000256" key="4">
    <source>
        <dbReference type="ARBA" id="ARBA00022691"/>
    </source>
</evidence>
<evidence type="ECO:0000256" key="8">
    <source>
        <dbReference type="ARBA" id="ARBA00023186"/>
    </source>
</evidence>
<dbReference type="Gene3D" id="3.20.20.70">
    <property type="entry name" value="Aldolase class I"/>
    <property type="match status" value="1"/>
</dbReference>
<dbReference type="PANTHER" id="PTHR13932:SF5">
    <property type="entry name" value="RADICAL S-ADENOSYL METHIONINE DOMAIN-CONTAINING PROTEIN 1, MITOCHONDRIAL"/>
    <property type="match status" value="1"/>
</dbReference>
<dbReference type="SUPFAM" id="SSF102114">
    <property type="entry name" value="Radical SAM enzymes"/>
    <property type="match status" value="1"/>
</dbReference>
<evidence type="ECO:0000313" key="12">
    <source>
        <dbReference type="Proteomes" id="UP000184604"/>
    </source>
</evidence>
<dbReference type="GO" id="GO:0046872">
    <property type="term" value="F:metal ion binding"/>
    <property type="evidence" value="ECO:0007669"/>
    <property type="project" value="UniProtKB-UniRule"/>
</dbReference>
<name>A0A1L5F5J3_CLOKL</name>
<dbReference type="GO" id="GO:0004109">
    <property type="term" value="F:coproporphyrinogen oxidase activity"/>
    <property type="evidence" value="ECO:0007669"/>
    <property type="project" value="InterPro"/>
</dbReference>
<dbReference type="CDD" id="cd01335">
    <property type="entry name" value="Radical_SAM"/>
    <property type="match status" value="1"/>
</dbReference>
<dbReference type="InterPro" id="IPR006638">
    <property type="entry name" value="Elp3/MiaA/NifB-like_rSAM"/>
</dbReference>
<dbReference type="InterPro" id="IPR004559">
    <property type="entry name" value="HemW-like"/>
</dbReference>
<evidence type="ECO:0000256" key="7">
    <source>
        <dbReference type="ARBA" id="ARBA00023014"/>
    </source>
</evidence>
<dbReference type="Pfam" id="PF06969">
    <property type="entry name" value="HemN_C"/>
    <property type="match status" value="1"/>
</dbReference>
<organism evidence="11 12">
    <name type="scientific">Clostridium kluyveri</name>
    <dbReference type="NCBI Taxonomy" id="1534"/>
    <lineage>
        <taxon>Bacteria</taxon>
        <taxon>Bacillati</taxon>
        <taxon>Bacillota</taxon>
        <taxon>Clostridia</taxon>
        <taxon>Eubacteriales</taxon>
        <taxon>Clostridiaceae</taxon>
        <taxon>Clostridium</taxon>
    </lineage>
</organism>
<evidence type="ECO:0000256" key="9">
    <source>
        <dbReference type="RuleBase" id="RU364116"/>
    </source>
</evidence>
<evidence type="ECO:0000256" key="6">
    <source>
        <dbReference type="ARBA" id="ARBA00023004"/>
    </source>
</evidence>
<reference evidence="11 12" key="1">
    <citation type="submission" date="2016-12" db="EMBL/GenBank/DDBJ databases">
        <title>Complete genome sequence of Clostridium kluyveri JZZ isolated from the pit mud of a Chinese flavor liquor-making factory.</title>
        <authorList>
            <person name="Wang Y."/>
        </authorList>
    </citation>
    <scope>NUCLEOTIDE SEQUENCE [LARGE SCALE GENOMIC DNA]</scope>
    <source>
        <strain evidence="11 12">JZZ</strain>
    </source>
</reference>
<dbReference type="InterPro" id="IPR013785">
    <property type="entry name" value="Aldolase_TIM"/>
</dbReference>
<comment type="function">
    <text evidence="9">Probably acts as a heme chaperone, transferring heme to an unknown acceptor. Binds one molecule of heme per monomer, possibly covalently. Binds 1 [4Fe-4S] cluster. The cluster is coordinated with 3 cysteines and an exchangeable S-adenosyl-L-methionine.</text>
</comment>
<evidence type="ECO:0000256" key="1">
    <source>
        <dbReference type="ARBA" id="ARBA00006100"/>
    </source>
</evidence>
<dbReference type="OrthoDB" id="9808022at2"/>
<comment type="similarity">
    <text evidence="1">Belongs to the anaerobic coproporphyrinogen-III oxidase family. HemW subfamily.</text>
</comment>
<evidence type="ECO:0000256" key="3">
    <source>
        <dbReference type="ARBA" id="ARBA00022617"/>
    </source>
</evidence>
<keyword evidence="9" id="KW-0963">Cytoplasm</keyword>
<dbReference type="InterPro" id="IPR010723">
    <property type="entry name" value="HemN_C"/>
</dbReference>